<keyword evidence="1" id="KW-0812">Transmembrane</keyword>
<dbReference type="EMBL" id="CAXLJM020000048">
    <property type="protein sequence ID" value="CAL8112243.1"/>
    <property type="molecule type" value="Genomic_DNA"/>
</dbReference>
<comment type="caution">
    <text evidence="2">The sequence shown here is derived from an EMBL/GenBank/DDBJ whole genome shotgun (WGS) entry which is preliminary data.</text>
</comment>
<reference evidence="2 3" key="1">
    <citation type="submission" date="2024-08" db="EMBL/GenBank/DDBJ databases">
        <authorList>
            <person name="Cucini C."/>
            <person name="Frati F."/>
        </authorList>
    </citation>
    <scope>NUCLEOTIDE SEQUENCE [LARGE SCALE GENOMIC DNA]</scope>
</reference>
<name>A0ABP1QV96_9HEXA</name>
<keyword evidence="3" id="KW-1185">Reference proteome</keyword>
<keyword evidence="1" id="KW-0472">Membrane</keyword>
<proteinExistence type="predicted"/>
<evidence type="ECO:0000256" key="1">
    <source>
        <dbReference type="SAM" id="Phobius"/>
    </source>
</evidence>
<accession>A0ABP1QV96</accession>
<protein>
    <submittedName>
        <fullName evidence="2">Uncharacterized protein</fullName>
    </submittedName>
</protein>
<sequence length="221" mass="25598">MESNGRLEAFYVRVLQKAYFVTDDVGSQTIKDILVGKDARVWYFIEKKNLTRMDALGDSVQKTEYLKFNKFAIMCEATCDETWSFSAPFTGQTRLHRVFLKESRFFTWNLFWSEGYPTFVSFQFSKFLGSFVHSGSYELLVARFRKLRKLKLLKEDAKKFKRIGYSLFSYALLSNDNNDDLFSSTPEATKLSTFAGTFFIAGFLLCVALLAFITEVLIQRC</sequence>
<dbReference type="Proteomes" id="UP001642540">
    <property type="component" value="Unassembled WGS sequence"/>
</dbReference>
<organism evidence="2 3">
    <name type="scientific">Orchesella dallaii</name>
    <dbReference type="NCBI Taxonomy" id="48710"/>
    <lineage>
        <taxon>Eukaryota</taxon>
        <taxon>Metazoa</taxon>
        <taxon>Ecdysozoa</taxon>
        <taxon>Arthropoda</taxon>
        <taxon>Hexapoda</taxon>
        <taxon>Collembola</taxon>
        <taxon>Entomobryomorpha</taxon>
        <taxon>Entomobryoidea</taxon>
        <taxon>Orchesellidae</taxon>
        <taxon>Orchesellinae</taxon>
        <taxon>Orchesella</taxon>
    </lineage>
</organism>
<feature type="transmembrane region" description="Helical" evidence="1">
    <location>
        <begin position="194"/>
        <end position="218"/>
    </location>
</feature>
<evidence type="ECO:0000313" key="2">
    <source>
        <dbReference type="EMBL" id="CAL8112243.1"/>
    </source>
</evidence>
<keyword evidence="1" id="KW-1133">Transmembrane helix</keyword>
<evidence type="ECO:0000313" key="3">
    <source>
        <dbReference type="Proteomes" id="UP001642540"/>
    </source>
</evidence>
<gene>
    <name evidence="2" type="ORF">ODALV1_LOCUS15555</name>
</gene>